<evidence type="ECO:0000256" key="1">
    <source>
        <dbReference type="SAM" id="Coils"/>
    </source>
</evidence>
<feature type="coiled-coil region" evidence="1">
    <location>
        <begin position="487"/>
        <end position="514"/>
    </location>
</feature>
<organism evidence="3 4">
    <name type="scientific">Allacma fusca</name>
    <dbReference type="NCBI Taxonomy" id="39272"/>
    <lineage>
        <taxon>Eukaryota</taxon>
        <taxon>Metazoa</taxon>
        <taxon>Ecdysozoa</taxon>
        <taxon>Arthropoda</taxon>
        <taxon>Hexapoda</taxon>
        <taxon>Collembola</taxon>
        <taxon>Symphypleona</taxon>
        <taxon>Sminthuridae</taxon>
        <taxon>Allacma</taxon>
    </lineage>
</organism>
<evidence type="ECO:0000256" key="2">
    <source>
        <dbReference type="SAM" id="MobiDB-lite"/>
    </source>
</evidence>
<proteinExistence type="predicted"/>
<dbReference type="Proteomes" id="UP000708208">
    <property type="component" value="Unassembled WGS sequence"/>
</dbReference>
<name>A0A8J2LCZ4_9HEXA</name>
<gene>
    <name evidence="3" type="ORF">AFUS01_LOCUS42891</name>
</gene>
<evidence type="ECO:0000313" key="4">
    <source>
        <dbReference type="Proteomes" id="UP000708208"/>
    </source>
</evidence>
<protein>
    <submittedName>
        <fullName evidence="3">Uncharacterized protein</fullName>
    </submittedName>
</protein>
<feature type="compositionally biased region" description="Basic residues" evidence="2">
    <location>
        <begin position="1555"/>
        <end position="1569"/>
    </location>
</feature>
<feature type="compositionally biased region" description="Low complexity" evidence="2">
    <location>
        <begin position="1128"/>
        <end position="1139"/>
    </location>
</feature>
<feature type="region of interest" description="Disordered" evidence="2">
    <location>
        <begin position="1550"/>
        <end position="1578"/>
    </location>
</feature>
<dbReference type="EMBL" id="CAJVCH010569296">
    <property type="protein sequence ID" value="CAG7833252.1"/>
    <property type="molecule type" value="Genomic_DNA"/>
</dbReference>
<comment type="caution">
    <text evidence="3">The sequence shown here is derived from an EMBL/GenBank/DDBJ whole genome shotgun (WGS) entry which is preliminary data.</text>
</comment>
<reference evidence="3" key="1">
    <citation type="submission" date="2021-06" db="EMBL/GenBank/DDBJ databases">
        <authorList>
            <person name="Hodson N. C."/>
            <person name="Mongue J. A."/>
            <person name="Jaron S. K."/>
        </authorList>
    </citation>
    <scope>NUCLEOTIDE SEQUENCE</scope>
</reference>
<feature type="coiled-coil region" evidence="1">
    <location>
        <begin position="541"/>
        <end position="568"/>
    </location>
</feature>
<keyword evidence="4" id="KW-1185">Reference proteome</keyword>
<feature type="region of interest" description="Disordered" evidence="2">
    <location>
        <begin position="1128"/>
        <end position="1149"/>
    </location>
</feature>
<sequence length="1677" mass="191694">MSLLMNDINEAIDDLQEIIVNPVLNTTQHKINNIVDYLKIPGKPSKNYFSNKYNKDLSLGGPYPTPFQLDKYQKHINAALNNLQHKFRNSVIQDLQAGINAEINSLKGYSSDFGNSPFSPNTLDDDVDPEEVKALLNQVNIDLEKLQNKVGNPQIEHFHSRANSMAADLFDFDPYETSFHRKQQQAFDKAKKVPTEDLINHMKRINQEINQLSPYKVDFDGLSTERFNINDEILGYLEARGIHTDIDVVKPPTRPSYLKLATPSELKLHKGRINEEINGLQTLISNPVITASQNKINGIFEQLLNPKKVDPEELRYLRDKINDEINTLQHLADHHPAIDDELVKLNKELNRFLPPVPEVTSNLATIHKSMFRLNDELDQVQLFMRNLEINTNQLNTNMIVDDLLNLPLAEHLSKKYEEKQKELKLAPHPVEIPTSQIKDHQKRINSAFRDLLDSVKDPRLENYQRNISFELNKSIQNNLKGSQRPSTEAIKAQLNNINKEIEDLQRKLGSAVMQDTMPHLQDIMSEIVGELIEAPQGPHTEKEVQRHLKEFNDELDKLKDKLDDDEVVDLVEDAQTKINKEVYAILGRRDTLQLKKSNKKKTLTPISTEELINHRKSINLAVENLLDKIDDPVIEKNKAQINAIIDELMRTALTLRQSKEDISDTLESEKKVNEAILNLFDLFPKSSATPLPNISAPDSDEQLLKEQPITAEDLVSYQEKLNKQYEKILNAKPQLGIYKNRMDFNDILDNLRHVSEKDKYKPKPLFDPSQHLHDLSTKELKQIKRDYTSEMSELQDKIHNNADVQKVHQEFNDLLDGLILAQGGSLEDDMLELDPEYLKARMKSTDEEMEILSELLPGNGVDEIREDFHKILADMIHSIDPSFIDEGIPETLMHAKKSDKLDLKAVEKHRRHLNSDFGELIQKTMDPDIAKTHRDLNHILDDIIASKQAKGLGKRSSGDLLKNLQGLNDGLNELRGTLNKKDLIEFDDIQSDVNDAINRHLKHVGKSSFSSSTSHFPELPNKSPDHAITTEDLIQHQEALNKYFDGLKVKTSTDRVAELQDDFNRKISNLLAHRNVLDLFPADKDSDGVKNLQKANDIVQDLHKNIGPDSDLTRLAALIDDDISRISPGSSKSSVGTISKDPTPKDLEKRRQKLKKYLENVPKELVSPDMKKHFDDLNAWFEIQKEKGRPEILKKVLPQINREIDKLQEGVENQDVAGIQENLNSEIFDLLDLPIDETLMKKIKNRPFRSSRKISARISADLIKSHKKKIDDALDNLPSKYKTKDVQQLKKSLDDKIDYLQNQVGLNKGLFHVEKYNQEIDSLQELIMNGDIDEVVRKLQEEFSRLFKLPPNYWKSVKRSPFSQDTSQNPLTPKELTKHRDKIAKAFENIPVRFKNPHITKLHKTLMNLIKRVREKIAGESQRALEDELGQDIDDLQARIAADIRNLRNKIFAEIQDLESESPLDSMKIDKAQRKIHSEILGVRDKISFEIDKLIGKVRANKNLKHKARHLQSIKNLHGVTSNGITTLLREVDDLLNSLRTKVGLQLRVSQRLTKGSKSRKNKTPKTKLKRSDSSSSTHLMKICMTSSAPNLVSMEAPTATLQTKSCYYVKAGKNLSADPSVFGLSLPNSETRLITPIPSFIEKQKLRDISKVEKCAFNLSSRSAEKLIRELRRINQ</sequence>
<keyword evidence="1" id="KW-0175">Coiled coil</keyword>
<evidence type="ECO:0000313" key="3">
    <source>
        <dbReference type="EMBL" id="CAG7833252.1"/>
    </source>
</evidence>
<accession>A0A8J2LCZ4</accession>